<evidence type="ECO:0000313" key="2">
    <source>
        <dbReference type="EMBL" id="SVD53675.1"/>
    </source>
</evidence>
<feature type="region of interest" description="Disordered" evidence="1">
    <location>
        <begin position="1"/>
        <end position="33"/>
    </location>
</feature>
<gene>
    <name evidence="2" type="ORF">METZ01_LOCUS406529</name>
</gene>
<feature type="non-terminal residue" evidence="2">
    <location>
        <position position="1"/>
    </location>
</feature>
<sequence length="33" mass="3496">GTKKSRDAVRNSAQACQSRGSGGRTCTLRPSRC</sequence>
<evidence type="ECO:0000256" key="1">
    <source>
        <dbReference type="SAM" id="MobiDB-lite"/>
    </source>
</evidence>
<protein>
    <submittedName>
        <fullName evidence="2">Uncharacterized protein</fullName>
    </submittedName>
</protein>
<organism evidence="2">
    <name type="scientific">marine metagenome</name>
    <dbReference type="NCBI Taxonomy" id="408172"/>
    <lineage>
        <taxon>unclassified sequences</taxon>
        <taxon>metagenomes</taxon>
        <taxon>ecological metagenomes</taxon>
    </lineage>
</organism>
<proteinExistence type="predicted"/>
<accession>A0A382W5Q6</accession>
<feature type="non-terminal residue" evidence="2">
    <location>
        <position position="33"/>
    </location>
</feature>
<name>A0A382W5Q6_9ZZZZ</name>
<reference evidence="2" key="1">
    <citation type="submission" date="2018-05" db="EMBL/GenBank/DDBJ databases">
        <authorList>
            <person name="Lanie J.A."/>
            <person name="Ng W.-L."/>
            <person name="Kazmierczak K.M."/>
            <person name="Andrzejewski T.M."/>
            <person name="Davidsen T.M."/>
            <person name="Wayne K.J."/>
            <person name="Tettelin H."/>
            <person name="Glass J.I."/>
            <person name="Rusch D."/>
            <person name="Podicherti R."/>
            <person name="Tsui H.-C.T."/>
            <person name="Winkler M.E."/>
        </authorList>
    </citation>
    <scope>NUCLEOTIDE SEQUENCE</scope>
</reference>
<dbReference type="AlphaFoldDB" id="A0A382W5Q6"/>
<dbReference type="EMBL" id="UINC01156961">
    <property type="protein sequence ID" value="SVD53675.1"/>
    <property type="molecule type" value="Genomic_DNA"/>
</dbReference>